<evidence type="ECO:0000256" key="2">
    <source>
        <dbReference type="ARBA" id="ARBA00022598"/>
    </source>
</evidence>
<evidence type="ECO:0000256" key="3">
    <source>
        <dbReference type="ARBA" id="ARBA00022741"/>
    </source>
</evidence>
<comment type="catalytic activity">
    <reaction evidence="5">
        <text>2-succinylbenzoate + ATP + CoA = 2-succinylbenzoyl-CoA + AMP + diphosphate</text>
        <dbReference type="Rhea" id="RHEA:17009"/>
        <dbReference type="ChEBI" id="CHEBI:18325"/>
        <dbReference type="ChEBI" id="CHEBI:30616"/>
        <dbReference type="ChEBI" id="CHEBI:33019"/>
        <dbReference type="ChEBI" id="CHEBI:57287"/>
        <dbReference type="ChEBI" id="CHEBI:57364"/>
        <dbReference type="ChEBI" id="CHEBI:456215"/>
        <dbReference type="EC" id="6.2.1.26"/>
    </reaction>
</comment>
<gene>
    <name evidence="5" type="primary">menE</name>
    <name evidence="9" type="ORF">SAMN04487950_2826</name>
</gene>
<dbReference type="PROSITE" id="PS00455">
    <property type="entry name" value="AMP_BINDING"/>
    <property type="match status" value="1"/>
</dbReference>
<accession>A0A1I4FEW5</accession>
<dbReference type="UniPathway" id="UPA00079"/>
<comment type="function">
    <text evidence="5">Converts 2-succinylbenzoate (OSB) to 2-succinylbenzoyl-CoA (OSB-CoA).</text>
</comment>
<dbReference type="Pfam" id="PF13193">
    <property type="entry name" value="AMP-binding_C"/>
    <property type="match status" value="1"/>
</dbReference>
<reference evidence="10" key="1">
    <citation type="submission" date="2016-10" db="EMBL/GenBank/DDBJ databases">
        <authorList>
            <person name="Varghese N."/>
            <person name="Submissions S."/>
        </authorList>
    </citation>
    <scope>NUCLEOTIDE SEQUENCE [LARGE SCALE GENOMIC DNA]</scope>
    <source>
        <strain evidence="10">CGMCC 1.7738</strain>
    </source>
</reference>
<evidence type="ECO:0000259" key="8">
    <source>
        <dbReference type="Pfam" id="PF13193"/>
    </source>
</evidence>
<comment type="pathway">
    <text evidence="5">Quinol/quinone metabolism; 1,4-dihydroxy-2-naphthoate biosynthesis; 1,4-dihydroxy-2-naphthoate from chorismate: step 5/7.</text>
</comment>
<dbReference type="Proteomes" id="UP000199607">
    <property type="component" value="Unassembled WGS sequence"/>
</dbReference>
<evidence type="ECO:0000256" key="4">
    <source>
        <dbReference type="ARBA" id="ARBA00022840"/>
    </source>
</evidence>
<evidence type="ECO:0000313" key="9">
    <source>
        <dbReference type="EMBL" id="SFL16482.1"/>
    </source>
</evidence>
<dbReference type="GO" id="GO:0005524">
    <property type="term" value="F:ATP binding"/>
    <property type="evidence" value="ECO:0007669"/>
    <property type="project" value="UniProtKB-KW"/>
</dbReference>
<dbReference type="PANTHER" id="PTHR43767">
    <property type="entry name" value="LONG-CHAIN-FATTY-ACID--COA LIGASE"/>
    <property type="match status" value="1"/>
</dbReference>
<keyword evidence="4 5" id="KW-0067">ATP-binding</keyword>
<keyword evidence="2 5" id="KW-0436">Ligase</keyword>
<feature type="domain" description="AMP-binding enzyme C-terminal" evidence="8">
    <location>
        <begin position="415"/>
        <end position="485"/>
    </location>
</feature>
<evidence type="ECO:0000313" key="10">
    <source>
        <dbReference type="Proteomes" id="UP000199607"/>
    </source>
</evidence>
<protein>
    <recommendedName>
        <fullName evidence="5">2-succinylbenzoate--CoA ligase</fullName>
        <ecNumber evidence="5">6.2.1.26</ecNumber>
    </recommendedName>
    <alternativeName>
        <fullName evidence="5">o-succinylbenzoyl-CoA synthetase</fullName>
        <shortName evidence="5">OSB-CoA synthetase</shortName>
    </alternativeName>
</protein>
<dbReference type="Gene3D" id="3.30.300.30">
    <property type="match status" value="1"/>
</dbReference>
<feature type="region of interest" description="Disordered" evidence="6">
    <location>
        <begin position="503"/>
        <end position="540"/>
    </location>
</feature>
<dbReference type="InterPro" id="IPR042099">
    <property type="entry name" value="ANL_N_sf"/>
</dbReference>
<dbReference type="GO" id="GO:0008756">
    <property type="term" value="F:o-succinylbenzoate-CoA ligase activity"/>
    <property type="evidence" value="ECO:0007669"/>
    <property type="project" value="UniProtKB-UniRule"/>
</dbReference>
<dbReference type="EMBL" id="FOTC01000002">
    <property type="protein sequence ID" value="SFL16482.1"/>
    <property type="molecule type" value="Genomic_DNA"/>
</dbReference>
<name>A0A1I4FEW5_9EURY</name>
<feature type="compositionally biased region" description="Acidic residues" evidence="6">
    <location>
        <begin position="530"/>
        <end position="540"/>
    </location>
</feature>
<dbReference type="SUPFAM" id="SSF56801">
    <property type="entry name" value="Acetyl-CoA synthetase-like"/>
    <property type="match status" value="1"/>
</dbReference>
<dbReference type="Gene3D" id="3.40.50.12780">
    <property type="entry name" value="N-terminal domain of ligase-like"/>
    <property type="match status" value="1"/>
</dbReference>
<dbReference type="InterPro" id="IPR000873">
    <property type="entry name" value="AMP-dep_synth/lig_dom"/>
</dbReference>
<dbReference type="InterPro" id="IPR010192">
    <property type="entry name" value="MenE"/>
</dbReference>
<evidence type="ECO:0000256" key="6">
    <source>
        <dbReference type="SAM" id="MobiDB-lite"/>
    </source>
</evidence>
<dbReference type="InterPro" id="IPR020845">
    <property type="entry name" value="AMP-binding_CS"/>
</dbReference>
<dbReference type="InterPro" id="IPR045851">
    <property type="entry name" value="AMP-bd_C_sf"/>
</dbReference>
<keyword evidence="10" id="KW-1185">Reference proteome</keyword>
<feature type="compositionally biased region" description="Basic and acidic residues" evidence="6">
    <location>
        <begin position="515"/>
        <end position="529"/>
    </location>
</feature>
<dbReference type="NCBIfam" id="TIGR01923">
    <property type="entry name" value="menE"/>
    <property type="match status" value="1"/>
</dbReference>
<organism evidence="9 10">
    <name type="scientific">Halogranum rubrum</name>
    <dbReference type="NCBI Taxonomy" id="553466"/>
    <lineage>
        <taxon>Archaea</taxon>
        <taxon>Methanobacteriati</taxon>
        <taxon>Methanobacteriota</taxon>
        <taxon>Stenosarchaea group</taxon>
        <taxon>Halobacteria</taxon>
        <taxon>Halobacteriales</taxon>
        <taxon>Haloferacaceae</taxon>
    </lineage>
</organism>
<proteinExistence type="inferred from homology"/>
<dbReference type="AlphaFoldDB" id="A0A1I4FEW5"/>
<comment type="pathway">
    <text evidence="5">Quinol/quinone metabolism; menaquinone biosynthesis.</text>
</comment>
<comment type="similarity">
    <text evidence="5">Belongs to the ATP-dependent AMP-binding enzyme family. MenE subfamily.</text>
</comment>
<dbReference type="Pfam" id="PF00501">
    <property type="entry name" value="AMP-binding"/>
    <property type="match status" value="1"/>
</dbReference>
<evidence type="ECO:0000259" key="7">
    <source>
        <dbReference type="Pfam" id="PF00501"/>
    </source>
</evidence>
<dbReference type="GO" id="GO:0009234">
    <property type="term" value="P:menaquinone biosynthetic process"/>
    <property type="evidence" value="ECO:0007669"/>
    <property type="project" value="UniProtKB-UniRule"/>
</dbReference>
<dbReference type="InterPro" id="IPR025110">
    <property type="entry name" value="AMP-bd_C"/>
</dbReference>
<keyword evidence="3 5" id="KW-0547">Nucleotide-binding</keyword>
<dbReference type="RefSeq" id="WP_089870023.1">
    <property type="nucleotide sequence ID" value="NZ_FOTC01000002.1"/>
</dbReference>
<dbReference type="UniPathway" id="UPA01057">
    <property type="reaction ID" value="UER00166"/>
</dbReference>
<keyword evidence="1 5" id="KW-0474">Menaquinone biosynthesis</keyword>
<feature type="domain" description="AMP-dependent synthetase/ligase" evidence="7">
    <location>
        <begin position="6"/>
        <end position="362"/>
    </location>
</feature>
<evidence type="ECO:0000256" key="1">
    <source>
        <dbReference type="ARBA" id="ARBA00022428"/>
    </source>
</evidence>
<dbReference type="InterPro" id="IPR050237">
    <property type="entry name" value="ATP-dep_AMP-bd_enzyme"/>
</dbReference>
<evidence type="ECO:0000256" key="5">
    <source>
        <dbReference type="HAMAP-Rule" id="MF_00731"/>
    </source>
</evidence>
<dbReference type="HAMAP" id="MF_00731">
    <property type="entry name" value="MenE"/>
    <property type="match status" value="1"/>
</dbReference>
<sequence length="540" mass="57197">MNDWLSHRARASPDATALVSAETGEQWDYAALDADVSTLTERLAGLGLGADDHVGMLLSTRVAAVRLVHATMRLGATLVPLNTRLTSSELAGQVETADLTTVVCGAETEQLAVEAVESTDATDPVPIASLDDPQWERVASLAAADAVDVTPTEWTDDDPLVLLFTSGTTGDPKAVVLTYGNIFTSAVASAFRLGVLPGDRWLVPLSLYHMGGLAPLYRSALYGTTVVLRGEFDPGATADDIGTYDVTGVSLVPTMLKRMLDSRGTLSDSLRVVLLGGAPAPESLVTRCRDYHVPVCPTYGMTETASQISTANPEEAAEYVGTVGRPLFSTDVSVVDEDGNPVETGEIGEFVVSGPTVSPGYYDDPEATAAAFGERGLHTGDMGFRDDGGRLYVLNRKDDRIITGGENVDPGEVVDALREHPGVDDAAVVGLPDEEWGERVAALVVATDTNLTAEDVEAFCRERLAGYKLPRLVRFADELPRTASGTVERIAVREALTAPEQVAVADAEAEAEAEAEARANVSDEMRPSSDDEIDTGTESR</sequence>
<dbReference type="EC" id="6.2.1.26" evidence="5"/>
<dbReference type="PANTHER" id="PTHR43767:SF1">
    <property type="entry name" value="NONRIBOSOMAL PEPTIDE SYNTHASE PES1 (EUROFUNG)-RELATED"/>
    <property type="match status" value="1"/>
</dbReference>
<dbReference type="STRING" id="553466.SAMN04487950_2826"/>